<dbReference type="EMBL" id="JAUSTW010000007">
    <property type="protein sequence ID" value="MDQ0200822.1"/>
    <property type="molecule type" value="Genomic_DNA"/>
</dbReference>
<dbReference type="SUPFAM" id="SSF52540">
    <property type="entry name" value="P-loop containing nucleoside triphosphate hydrolases"/>
    <property type="match status" value="1"/>
</dbReference>
<evidence type="ECO:0000313" key="1">
    <source>
        <dbReference type="EMBL" id="MDQ0200822.1"/>
    </source>
</evidence>
<dbReference type="InterPro" id="IPR027417">
    <property type="entry name" value="P-loop_NTPase"/>
</dbReference>
<gene>
    <name evidence="1" type="ORF">J2S10_004024</name>
</gene>
<comment type="caution">
    <text evidence="1">The sequence shown here is derived from an EMBL/GenBank/DDBJ whole genome shotgun (WGS) entry which is preliminary data.</text>
</comment>
<name>A0ABT9XZ19_9BACI</name>
<dbReference type="Proteomes" id="UP001224122">
    <property type="component" value="Unassembled WGS sequence"/>
</dbReference>
<protein>
    <recommendedName>
        <fullName evidence="3">Sulfotransferase family protein</fullName>
    </recommendedName>
</protein>
<keyword evidence="2" id="KW-1185">Reference proteome</keyword>
<dbReference type="Gene3D" id="3.40.50.300">
    <property type="entry name" value="P-loop containing nucleotide triphosphate hydrolases"/>
    <property type="match status" value="1"/>
</dbReference>
<accession>A0ABT9XZ19</accession>
<evidence type="ECO:0000313" key="2">
    <source>
        <dbReference type="Proteomes" id="UP001224122"/>
    </source>
</evidence>
<organism evidence="1 2">
    <name type="scientific">Neobacillus ginsengisoli</name>
    <dbReference type="NCBI Taxonomy" id="904295"/>
    <lineage>
        <taxon>Bacteria</taxon>
        <taxon>Bacillati</taxon>
        <taxon>Bacillota</taxon>
        <taxon>Bacilli</taxon>
        <taxon>Bacillales</taxon>
        <taxon>Bacillaceae</taxon>
        <taxon>Neobacillus</taxon>
    </lineage>
</organism>
<dbReference type="RefSeq" id="WP_307411283.1">
    <property type="nucleotide sequence ID" value="NZ_JAUSTW010000007.1"/>
</dbReference>
<evidence type="ECO:0008006" key="3">
    <source>
        <dbReference type="Google" id="ProtNLM"/>
    </source>
</evidence>
<proteinExistence type="predicted"/>
<sequence>MEKRKFLVLGHPRSGTTFSAKLLRDFGYQVGHEAMKDDGISSWMFAVEDNQVFTSLGLNRKDYTFEYIIMNIRNPVDIITSTYFTENTSKKSMNYRKKYVNFEGLNKVEEAVKSVLEWYKLIEMQRPHLKLFIDKNPEEKLFHFLKRFDNKEGLLPIKKIKKKINARKHPDLSLSFIKENCGEELFSELIHFCGLYDYHVFANPK</sequence>
<reference evidence="1 2" key="1">
    <citation type="submission" date="2023-07" db="EMBL/GenBank/DDBJ databases">
        <title>Genomic Encyclopedia of Type Strains, Phase IV (KMG-IV): sequencing the most valuable type-strain genomes for metagenomic binning, comparative biology and taxonomic classification.</title>
        <authorList>
            <person name="Goeker M."/>
        </authorList>
    </citation>
    <scope>NUCLEOTIDE SEQUENCE [LARGE SCALE GENOMIC DNA]</scope>
    <source>
        <strain evidence="1 2">DSM 27594</strain>
    </source>
</reference>